<organism evidence="1 2">
    <name type="scientific">Nocardia amikacinitolerans</name>
    <dbReference type="NCBI Taxonomy" id="756689"/>
    <lineage>
        <taxon>Bacteria</taxon>
        <taxon>Bacillati</taxon>
        <taxon>Actinomycetota</taxon>
        <taxon>Actinomycetes</taxon>
        <taxon>Mycobacteriales</taxon>
        <taxon>Nocardiaceae</taxon>
        <taxon>Nocardia</taxon>
    </lineage>
</organism>
<dbReference type="InterPro" id="IPR052552">
    <property type="entry name" value="YeaO-like"/>
</dbReference>
<reference evidence="1 2" key="1">
    <citation type="submission" date="2017-09" db="EMBL/GenBank/DDBJ databases">
        <authorList>
            <person name="Ehlers B."/>
            <person name="Leendertz F.H."/>
        </authorList>
    </citation>
    <scope>NUCLEOTIDE SEQUENCE [LARGE SCALE GENOMIC DNA]</scope>
    <source>
        <strain evidence="1 2">DSM 45537</strain>
    </source>
</reference>
<accession>A0A285KQ23</accession>
<name>A0A285KQ23_9NOCA</name>
<gene>
    <name evidence="1" type="ORF">SAMN04244553_0314</name>
</gene>
<evidence type="ECO:0000313" key="2">
    <source>
        <dbReference type="Proteomes" id="UP000219565"/>
    </source>
</evidence>
<protein>
    <submittedName>
        <fullName evidence="1">Uncharacterized conserved protein YeaO, DUF488 family</fullName>
    </submittedName>
</protein>
<proteinExistence type="predicted"/>
<dbReference type="RefSeq" id="WP_097243336.1">
    <property type="nucleotide sequence ID" value="NZ_JAMTCU010000002.1"/>
</dbReference>
<dbReference type="Proteomes" id="UP000219565">
    <property type="component" value="Unassembled WGS sequence"/>
</dbReference>
<keyword evidence="2" id="KW-1185">Reference proteome</keyword>
<dbReference type="OrthoDB" id="9790745at2"/>
<dbReference type="EMBL" id="OBEG01000001">
    <property type="protein sequence ID" value="SNY74710.1"/>
    <property type="molecule type" value="Genomic_DNA"/>
</dbReference>
<dbReference type="Pfam" id="PF22752">
    <property type="entry name" value="DUF488-N3i"/>
    <property type="match status" value="1"/>
</dbReference>
<evidence type="ECO:0000313" key="1">
    <source>
        <dbReference type="EMBL" id="SNY74710.1"/>
    </source>
</evidence>
<dbReference type="PANTHER" id="PTHR36849">
    <property type="entry name" value="CYTOPLASMIC PROTEIN-RELATED"/>
    <property type="match status" value="1"/>
</dbReference>
<dbReference type="AlphaFoldDB" id="A0A285KQ23"/>
<dbReference type="PANTHER" id="PTHR36849:SF1">
    <property type="entry name" value="CYTOPLASMIC PROTEIN"/>
    <property type="match status" value="1"/>
</dbReference>
<dbReference type="STRING" id="1379680.GCA_001612615_00708"/>
<sequence length="119" mass="13833">MGEFRTKRIYDDPSDDDGRRVLVDRLWPRGISKDRARIDLWDKEITPSNDLRSWFHHDSAADFTEFARRYEAELSGDAQRRGLRELRELAAEHPVTLVTAAKDPEHSHVAVLLDHLRGD</sequence>